<dbReference type="GO" id="GO:0005634">
    <property type="term" value="C:nucleus"/>
    <property type="evidence" value="ECO:0007669"/>
    <property type="project" value="TreeGrafter"/>
</dbReference>
<dbReference type="SUPFAM" id="SSF46565">
    <property type="entry name" value="Chaperone J-domain"/>
    <property type="match status" value="1"/>
</dbReference>
<feature type="compositionally biased region" description="Low complexity" evidence="1">
    <location>
        <begin position="60"/>
        <end position="70"/>
    </location>
</feature>
<feature type="compositionally biased region" description="Basic residues" evidence="1">
    <location>
        <begin position="221"/>
        <end position="231"/>
    </location>
</feature>
<feature type="region of interest" description="Disordered" evidence="1">
    <location>
        <begin position="1"/>
        <end position="70"/>
    </location>
</feature>
<evidence type="ECO:0000313" key="3">
    <source>
        <dbReference type="EMBL" id="KAF2116824.1"/>
    </source>
</evidence>
<dbReference type="InterPro" id="IPR052594">
    <property type="entry name" value="J_domain-containing_protein"/>
</dbReference>
<dbReference type="OrthoDB" id="10250354at2759"/>
<dbReference type="PRINTS" id="PR00625">
    <property type="entry name" value="JDOMAIN"/>
</dbReference>
<dbReference type="Pfam" id="PF00226">
    <property type="entry name" value="DnaJ"/>
    <property type="match status" value="1"/>
</dbReference>
<sequence length="359" mass="40911">MSSYNTWTAVPGGAVRNGVHYSTGGDFPRGHNVQYANARPAYPSDYRPHFPDGTPVRHQTYGPSSSSYHSQTSYETWTAVPNGSRDYDAPLPSARHDRYDRPRASEAYPDPWNEKEHRFKAFTNAYKQTFENYHYDTPSNRSGRDAYYDDDDIDDLQHSMRNMKTSDAQFSGQDRLARDVREKEAKDYFSHKSSRSAHPRSPSRERERRSRRAHSPERKSSSRNHKSRHHSPPPISRESSRKGRSNSCSQSYSTRSQRPRTPPLTSSSTSNPQDAYGAGKIPKTDLYVVLGISRSADTAEIRRAYHKLALKYHPDRVGEKERDAAHGKMTEINMARDVLVDDGKRARYDATGTVASDIY</sequence>
<dbReference type="PANTHER" id="PTHR44144:SF1">
    <property type="entry name" value="DNAJ HOMOLOG SUBFAMILY C MEMBER 9"/>
    <property type="match status" value="1"/>
</dbReference>
<evidence type="ECO:0000313" key="4">
    <source>
        <dbReference type="Proteomes" id="UP000799770"/>
    </source>
</evidence>
<feature type="region of interest" description="Disordered" evidence="1">
    <location>
        <begin position="133"/>
        <end position="152"/>
    </location>
</feature>
<accession>A0A6A5ZCP4</accession>
<feature type="domain" description="J" evidence="2">
    <location>
        <begin position="285"/>
        <end position="352"/>
    </location>
</feature>
<proteinExistence type="predicted"/>
<dbReference type="Gene3D" id="1.10.287.110">
    <property type="entry name" value="DnaJ domain"/>
    <property type="match status" value="1"/>
</dbReference>
<dbReference type="EMBL" id="ML977320">
    <property type="protein sequence ID" value="KAF2116824.1"/>
    <property type="molecule type" value="Genomic_DNA"/>
</dbReference>
<feature type="region of interest" description="Disordered" evidence="1">
    <location>
        <begin position="183"/>
        <end position="279"/>
    </location>
</feature>
<keyword evidence="4" id="KW-1185">Reference proteome</keyword>
<organism evidence="3 4">
    <name type="scientific">Lophiotrema nucula</name>
    <dbReference type="NCBI Taxonomy" id="690887"/>
    <lineage>
        <taxon>Eukaryota</taxon>
        <taxon>Fungi</taxon>
        <taxon>Dikarya</taxon>
        <taxon>Ascomycota</taxon>
        <taxon>Pezizomycotina</taxon>
        <taxon>Dothideomycetes</taxon>
        <taxon>Pleosporomycetidae</taxon>
        <taxon>Pleosporales</taxon>
        <taxon>Lophiotremataceae</taxon>
        <taxon>Lophiotrema</taxon>
    </lineage>
</organism>
<feature type="compositionally biased region" description="Low complexity" evidence="1">
    <location>
        <begin position="263"/>
        <end position="273"/>
    </location>
</feature>
<dbReference type="CDD" id="cd06257">
    <property type="entry name" value="DnaJ"/>
    <property type="match status" value="1"/>
</dbReference>
<dbReference type="AlphaFoldDB" id="A0A6A5ZCP4"/>
<gene>
    <name evidence="3" type="ORF">BDV96DRAFT_35474</name>
</gene>
<protein>
    <recommendedName>
        <fullName evidence="2">J domain-containing protein</fullName>
    </recommendedName>
</protein>
<name>A0A6A5ZCP4_9PLEO</name>
<reference evidence="3" key="1">
    <citation type="journal article" date="2020" name="Stud. Mycol.">
        <title>101 Dothideomycetes genomes: a test case for predicting lifestyles and emergence of pathogens.</title>
        <authorList>
            <person name="Haridas S."/>
            <person name="Albert R."/>
            <person name="Binder M."/>
            <person name="Bloem J."/>
            <person name="Labutti K."/>
            <person name="Salamov A."/>
            <person name="Andreopoulos B."/>
            <person name="Baker S."/>
            <person name="Barry K."/>
            <person name="Bills G."/>
            <person name="Bluhm B."/>
            <person name="Cannon C."/>
            <person name="Castanera R."/>
            <person name="Culley D."/>
            <person name="Daum C."/>
            <person name="Ezra D."/>
            <person name="Gonzalez J."/>
            <person name="Henrissat B."/>
            <person name="Kuo A."/>
            <person name="Liang C."/>
            <person name="Lipzen A."/>
            <person name="Lutzoni F."/>
            <person name="Magnuson J."/>
            <person name="Mondo S."/>
            <person name="Nolan M."/>
            <person name="Ohm R."/>
            <person name="Pangilinan J."/>
            <person name="Park H.-J."/>
            <person name="Ramirez L."/>
            <person name="Alfaro M."/>
            <person name="Sun H."/>
            <person name="Tritt A."/>
            <person name="Yoshinaga Y."/>
            <person name="Zwiers L.-H."/>
            <person name="Turgeon B."/>
            <person name="Goodwin S."/>
            <person name="Spatafora J."/>
            <person name="Crous P."/>
            <person name="Grigoriev I."/>
        </authorList>
    </citation>
    <scope>NUCLEOTIDE SEQUENCE</scope>
    <source>
        <strain evidence="3">CBS 627.86</strain>
    </source>
</reference>
<dbReference type="InterPro" id="IPR036869">
    <property type="entry name" value="J_dom_sf"/>
</dbReference>
<evidence type="ECO:0000259" key="2">
    <source>
        <dbReference type="PROSITE" id="PS50076"/>
    </source>
</evidence>
<dbReference type="GO" id="GO:0031072">
    <property type="term" value="F:heat shock protein binding"/>
    <property type="evidence" value="ECO:0007669"/>
    <property type="project" value="TreeGrafter"/>
</dbReference>
<dbReference type="PANTHER" id="PTHR44144">
    <property type="entry name" value="DNAJ HOMOLOG SUBFAMILY C MEMBER 9"/>
    <property type="match status" value="1"/>
</dbReference>
<feature type="compositionally biased region" description="Basic and acidic residues" evidence="1">
    <location>
        <begin position="202"/>
        <end position="220"/>
    </location>
</feature>
<dbReference type="PROSITE" id="PS50076">
    <property type="entry name" value="DNAJ_2"/>
    <property type="match status" value="1"/>
</dbReference>
<evidence type="ECO:0000256" key="1">
    <source>
        <dbReference type="SAM" id="MobiDB-lite"/>
    </source>
</evidence>
<dbReference type="SMART" id="SM00271">
    <property type="entry name" value="DnaJ"/>
    <property type="match status" value="1"/>
</dbReference>
<dbReference type="GO" id="GO:0005737">
    <property type="term" value="C:cytoplasm"/>
    <property type="evidence" value="ECO:0007669"/>
    <property type="project" value="TreeGrafter"/>
</dbReference>
<dbReference type="Proteomes" id="UP000799770">
    <property type="component" value="Unassembled WGS sequence"/>
</dbReference>
<dbReference type="InterPro" id="IPR001623">
    <property type="entry name" value="DnaJ_domain"/>
</dbReference>